<dbReference type="AlphaFoldDB" id="A0A327ZKD4"/>
<sequence>MNFAEGTGSVTLTIGIDVGGTKVAGGVVDELGNVLASNRRPTPAEDPAATRDTIVEVAAELAAQYPDATAIGIGAAAWIDAAGSTVLFAPNLAWRDEPLRDYVTKATGLPTVLENDANVAGWAEFRFGVAKHADDSMVMITVGTGIGGAIVINGKLWRGANGIAAELGHIQSVADGHPCGCGRLGCLEQYAAGSALVRFARAGARQQPERASQLLELAGGDALAITGRQITEAAQAGDGVAKDAFAQVGYWLGVALADLAQSLDPQIMVIGGGVVEAGDLLMGPAEQTYRDQLAQRNRFPVAEVRAAEMGNAAGVVGAADLARLA</sequence>
<evidence type="ECO:0000256" key="3">
    <source>
        <dbReference type="ARBA" id="ARBA00014701"/>
    </source>
</evidence>
<dbReference type="InterPro" id="IPR004654">
    <property type="entry name" value="ROK_glcA"/>
</dbReference>
<dbReference type="InterPro" id="IPR000600">
    <property type="entry name" value="ROK"/>
</dbReference>
<dbReference type="GO" id="GO:0004340">
    <property type="term" value="F:glucokinase activity"/>
    <property type="evidence" value="ECO:0007669"/>
    <property type="project" value="UniProtKB-EC"/>
</dbReference>
<dbReference type="GO" id="GO:0006096">
    <property type="term" value="P:glycolytic process"/>
    <property type="evidence" value="ECO:0007669"/>
    <property type="project" value="InterPro"/>
</dbReference>
<evidence type="ECO:0000256" key="1">
    <source>
        <dbReference type="ARBA" id="ARBA00006479"/>
    </source>
</evidence>
<reference evidence="9 10" key="1">
    <citation type="submission" date="2018-06" db="EMBL/GenBank/DDBJ databases">
        <title>Genomic Encyclopedia of Type Strains, Phase III (KMG-III): the genomes of soil and plant-associated and newly described type strains.</title>
        <authorList>
            <person name="Whitman W."/>
        </authorList>
    </citation>
    <scope>NUCLEOTIDE SEQUENCE [LARGE SCALE GENOMIC DNA]</scope>
    <source>
        <strain evidence="9 10">CGMCC 4.7090</strain>
    </source>
</reference>
<dbReference type="Gene3D" id="3.30.420.40">
    <property type="match status" value="2"/>
</dbReference>
<evidence type="ECO:0000256" key="2">
    <source>
        <dbReference type="ARBA" id="ARBA00012323"/>
    </source>
</evidence>
<proteinExistence type="inferred from homology"/>
<evidence type="ECO:0000256" key="6">
    <source>
        <dbReference type="ARBA" id="ARBA00022777"/>
    </source>
</evidence>
<accession>A0A327ZKD4</accession>
<dbReference type="PANTHER" id="PTHR18964">
    <property type="entry name" value="ROK (REPRESSOR, ORF, KINASE) FAMILY"/>
    <property type="match status" value="1"/>
</dbReference>
<dbReference type="Proteomes" id="UP000249341">
    <property type="component" value="Unassembled WGS sequence"/>
</dbReference>
<dbReference type="GO" id="GO:0005524">
    <property type="term" value="F:ATP binding"/>
    <property type="evidence" value="ECO:0007669"/>
    <property type="project" value="UniProtKB-KW"/>
</dbReference>
<evidence type="ECO:0000256" key="8">
    <source>
        <dbReference type="ARBA" id="ARBA00032386"/>
    </source>
</evidence>
<keyword evidence="4" id="KW-0808">Transferase</keyword>
<evidence type="ECO:0000256" key="5">
    <source>
        <dbReference type="ARBA" id="ARBA00022741"/>
    </source>
</evidence>
<dbReference type="SUPFAM" id="SSF53067">
    <property type="entry name" value="Actin-like ATPase domain"/>
    <property type="match status" value="1"/>
</dbReference>
<keyword evidence="10" id="KW-1185">Reference proteome</keyword>
<evidence type="ECO:0000313" key="10">
    <source>
        <dbReference type="Proteomes" id="UP000249341"/>
    </source>
</evidence>
<evidence type="ECO:0000256" key="4">
    <source>
        <dbReference type="ARBA" id="ARBA00022679"/>
    </source>
</evidence>
<dbReference type="NCBIfam" id="TIGR00744">
    <property type="entry name" value="ROK_glcA_fam"/>
    <property type="match status" value="1"/>
</dbReference>
<dbReference type="PROSITE" id="PS01125">
    <property type="entry name" value="ROK"/>
    <property type="match status" value="1"/>
</dbReference>
<keyword evidence="7" id="KW-0067">ATP-binding</keyword>
<gene>
    <name evidence="9" type="ORF">B0I29_104154</name>
</gene>
<comment type="similarity">
    <text evidence="1">Belongs to the ROK (NagC/XylR) family.</text>
</comment>
<comment type="caution">
    <text evidence="9">The sequence shown here is derived from an EMBL/GenBank/DDBJ whole genome shotgun (WGS) entry which is preliminary data.</text>
</comment>
<dbReference type="InterPro" id="IPR043129">
    <property type="entry name" value="ATPase_NBD"/>
</dbReference>
<organism evidence="9 10">
    <name type="scientific">Actinoplanes lutulentus</name>
    <dbReference type="NCBI Taxonomy" id="1287878"/>
    <lineage>
        <taxon>Bacteria</taxon>
        <taxon>Bacillati</taxon>
        <taxon>Actinomycetota</taxon>
        <taxon>Actinomycetes</taxon>
        <taxon>Micromonosporales</taxon>
        <taxon>Micromonosporaceae</taxon>
        <taxon>Actinoplanes</taxon>
    </lineage>
</organism>
<dbReference type="InterPro" id="IPR049874">
    <property type="entry name" value="ROK_cs"/>
</dbReference>
<dbReference type="EC" id="2.7.1.2" evidence="2"/>
<evidence type="ECO:0000256" key="7">
    <source>
        <dbReference type="ARBA" id="ARBA00022840"/>
    </source>
</evidence>
<name>A0A327ZKD4_9ACTN</name>
<keyword evidence="6 9" id="KW-0418">Kinase</keyword>
<dbReference type="GO" id="GO:0005737">
    <property type="term" value="C:cytoplasm"/>
    <property type="evidence" value="ECO:0007669"/>
    <property type="project" value="InterPro"/>
</dbReference>
<keyword evidence="5" id="KW-0547">Nucleotide-binding</keyword>
<evidence type="ECO:0000313" key="9">
    <source>
        <dbReference type="EMBL" id="RAK39617.1"/>
    </source>
</evidence>
<protein>
    <recommendedName>
        <fullName evidence="3">Glucokinase</fullName>
        <ecNumber evidence="2">2.7.1.2</ecNumber>
    </recommendedName>
    <alternativeName>
        <fullName evidence="8">Glucose kinase</fullName>
    </alternativeName>
</protein>
<dbReference type="EMBL" id="QLMJ01000004">
    <property type="protein sequence ID" value="RAK39617.1"/>
    <property type="molecule type" value="Genomic_DNA"/>
</dbReference>
<dbReference type="PANTHER" id="PTHR18964:SF173">
    <property type="entry name" value="GLUCOKINASE"/>
    <property type="match status" value="1"/>
</dbReference>
<dbReference type="Pfam" id="PF00480">
    <property type="entry name" value="ROK"/>
    <property type="match status" value="1"/>
</dbReference>